<protein>
    <submittedName>
        <fullName evidence="2">Uncharacterized protein</fullName>
    </submittedName>
</protein>
<reference evidence="2" key="1">
    <citation type="submission" date="2022-10" db="EMBL/GenBank/DDBJ databases">
        <authorList>
            <person name="Chen Y."/>
            <person name="Dougan E. K."/>
            <person name="Chan C."/>
            <person name="Rhodes N."/>
            <person name="Thang M."/>
        </authorList>
    </citation>
    <scope>NUCLEOTIDE SEQUENCE</scope>
</reference>
<gene>
    <name evidence="2" type="ORF">C1SCF055_LOCUS32974</name>
</gene>
<keyword evidence="4" id="KW-1185">Reference proteome</keyword>
<comment type="caution">
    <text evidence="2">The sequence shown here is derived from an EMBL/GenBank/DDBJ whole genome shotgun (WGS) entry which is preliminary data.</text>
</comment>
<evidence type="ECO:0000313" key="3">
    <source>
        <dbReference type="EMBL" id="CAL4794728.1"/>
    </source>
</evidence>
<proteinExistence type="predicted"/>
<dbReference type="EMBL" id="CAMXCT030004040">
    <property type="protein sequence ID" value="CAL4794728.1"/>
    <property type="molecule type" value="Genomic_DNA"/>
</dbReference>
<evidence type="ECO:0000313" key="2">
    <source>
        <dbReference type="EMBL" id="CAI4007416.1"/>
    </source>
</evidence>
<dbReference type="Proteomes" id="UP001152797">
    <property type="component" value="Unassembled WGS sequence"/>
</dbReference>
<sequence length="106" mass="11884">MEEAKLIRMAAAISEYTVSSMLRETVHSAAKSINQAVLSVETLPWIPEHLRSELAKAQQELARLEQSAVNYQKELAVDVEDAQKALIQARHVHEKDELVSNFNSEA</sequence>
<evidence type="ECO:0000313" key="4">
    <source>
        <dbReference type="Proteomes" id="UP001152797"/>
    </source>
</evidence>
<dbReference type="EMBL" id="CAMXCT010004040">
    <property type="protein sequence ID" value="CAI4007416.1"/>
    <property type="molecule type" value="Genomic_DNA"/>
</dbReference>
<evidence type="ECO:0000256" key="1">
    <source>
        <dbReference type="SAM" id="Coils"/>
    </source>
</evidence>
<organism evidence="2">
    <name type="scientific">Cladocopium goreaui</name>
    <dbReference type="NCBI Taxonomy" id="2562237"/>
    <lineage>
        <taxon>Eukaryota</taxon>
        <taxon>Sar</taxon>
        <taxon>Alveolata</taxon>
        <taxon>Dinophyceae</taxon>
        <taxon>Suessiales</taxon>
        <taxon>Symbiodiniaceae</taxon>
        <taxon>Cladocopium</taxon>
    </lineage>
</organism>
<feature type="coiled-coil region" evidence="1">
    <location>
        <begin position="47"/>
        <end position="74"/>
    </location>
</feature>
<keyword evidence="1" id="KW-0175">Coiled coil</keyword>
<accession>A0A9P1DBU3</accession>
<name>A0A9P1DBU3_9DINO</name>
<reference evidence="3 4" key="2">
    <citation type="submission" date="2024-05" db="EMBL/GenBank/DDBJ databases">
        <authorList>
            <person name="Chen Y."/>
            <person name="Shah S."/>
            <person name="Dougan E. K."/>
            <person name="Thang M."/>
            <person name="Chan C."/>
        </authorList>
    </citation>
    <scope>NUCLEOTIDE SEQUENCE [LARGE SCALE GENOMIC DNA]</scope>
</reference>
<dbReference type="EMBL" id="CAMXCT020004040">
    <property type="protein sequence ID" value="CAL1160791.1"/>
    <property type="molecule type" value="Genomic_DNA"/>
</dbReference>
<dbReference type="AlphaFoldDB" id="A0A9P1DBU3"/>